<dbReference type="EMBL" id="KN834776">
    <property type="protein sequence ID" value="KIK60111.1"/>
    <property type="molecule type" value="Genomic_DNA"/>
</dbReference>
<name>A0A0D0BWV3_9AGAR</name>
<reference evidence="1 2" key="1">
    <citation type="submission" date="2014-04" db="EMBL/GenBank/DDBJ databases">
        <title>Evolutionary Origins and Diversification of the Mycorrhizal Mutualists.</title>
        <authorList>
            <consortium name="DOE Joint Genome Institute"/>
            <consortium name="Mycorrhizal Genomics Consortium"/>
            <person name="Kohler A."/>
            <person name="Kuo A."/>
            <person name="Nagy L.G."/>
            <person name="Floudas D."/>
            <person name="Copeland A."/>
            <person name="Barry K.W."/>
            <person name="Cichocki N."/>
            <person name="Veneault-Fourrey C."/>
            <person name="LaButti K."/>
            <person name="Lindquist E.A."/>
            <person name="Lipzen A."/>
            <person name="Lundell T."/>
            <person name="Morin E."/>
            <person name="Murat C."/>
            <person name="Riley R."/>
            <person name="Ohm R."/>
            <person name="Sun H."/>
            <person name="Tunlid A."/>
            <person name="Henrissat B."/>
            <person name="Grigoriev I.V."/>
            <person name="Hibbett D.S."/>
            <person name="Martin F."/>
        </authorList>
    </citation>
    <scope>NUCLEOTIDE SEQUENCE [LARGE SCALE GENOMIC DNA]</scope>
    <source>
        <strain evidence="1 2">FD-317 M1</strain>
    </source>
</reference>
<gene>
    <name evidence="1" type="ORF">GYMLUDRAFT_612602</name>
</gene>
<dbReference type="OrthoDB" id="10637771at2759"/>
<evidence type="ECO:0000313" key="2">
    <source>
        <dbReference type="Proteomes" id="UP000053593"/>
    </source>
</evidence>
<proteinExistence type="predicted"/>
<organism evidence="1 2">
    <name type="scientific">Collybiopsis luxurians FD-317 M1</name>
    <dbReference type="NCBI Taxonomy" id="944289"/>
    <lineage>
        <taxon>Eukaryota</taxon>
        <taxon>Fungi</taxon>
        <taxon>Dikarya</taxon>
        <taxon>Basidiomycota</taxon>
        <taxon>Agaricomycotina</taxon>
        <taxon>Agaricomycetes</taxon>
        <taxon>Agaricomycetidae</taxon>
        <taxon>Agaricales</taxon>
        <taxon>Marasmiineae</taxon>
        <taxon>Omphalotaceae</taxon>
        <taxon>Collybiopsis</taxon>
        <taxon>Collybiopsis luxurians</taxon>
    </lineage>
</organism>
<dbReference type="AlphaFoldDB" id="A0A0D0BWV3"/>
<protein>
    <submittedName>
        <fullName evidence="1">Uncharacterized protein</fullName>
    </submittedName>
</protein>
<accession>A0A0D0BWV3</accession>
<sequence length="232" mass="25680">MTTPLPVFEFPPFSLPSSQSDFDDLLVTLEQGRERYLRRGILTGRRMRIKAQYVLSSANRVSESDMHHATSSLMSGVPHNFHPVPHSLPETWNGIDLDASHYIRLKKAVRVGVDCISQVYNVEIEPLLSTSGSTSVIISSVEPTTPCTQLVAKLYISPLFPFPSPDLLDGTPEGTFDNDWRYASQWAAAECAAYDRLRRCGIEGALSASSVGFFKSRLNSTTAKQTKGRAKK</sequence>
<keyword evidence="2" id="KW-1185">Reference proteome</keyword>
<dbReference type="HOGENOM" id="CLU_1194994_0_0_1"/>
<evidence type="ECO:0000313" key="1">
    <source>
        <dbReference type="EMBL" id="KIK60111.1"/>
    </source>
</evidence>
<dbReference type="Proteomes" id="UP000053593">
    <property type="component" value="Unassembled WGS sequence"/>
</dbReference>